<feature type="region of interest" description="Disordered" evidence="1">
    <location>
        <begin position="107"/>
        <end position="127"/>
    </location>
</feature>
<feature type="region of interest" description="Disordered" evidence="1">
    <location>
        <begin position="323"/>
        <end position="365"/>
    </location>
</feature>
<feature type="compositionally biased region" description="Polar residues" evidence="1">
    <location>
        <begin position="1322"/>
        <end position="1333"/>
    </location>
</feature>
<keyword evidence="3" id="KW-1185">Reference proteome</keyword>
<feature type="region of interest" description="Disordered" evidence="1">
    <location>
        <begin position="910"/>
        <end position="929"/>
    </location>
</feature>
<feature type="compositionally biased region" description="Polar residues" evidence="1">
    <location>
        <begin position="264"/>
        <end position="274"/>
    </location>
</feature>
<feature type="region of interest" description="Disordered" evidence="1">
    <location>
        <begin position="247"/>
        <end position="286"/>
    </location>
</feature>
<feature type="compositionally biased region" description="Low complexity" evidence="1">
    <location>
        <begin position="335"/>
        <end position="347"/>
    </location>
</feature>
<feature type="region of interest" description="Disordered" evidence="1">
    <location>
        <begin position="1125"/>
        <end position="1148"/>
    </location>
</feature>
<organism evidence="2 3">
    <name type="scientific">Ophiobolus disseminans</name>
    <dbReference type="NCBI Taxonomy" id="1469910"/>
    <lineage>
        <taxon>Eukaryota</taxon>
        <taxon>Fungi</taxon>
        <taxon>Dikarya</taxon>
        <taxon>Ascomycota</taxon>
        <taxon>Pezizomycotina</taxon>
        <taxon>Dothideomycetes</taxon>
        <taxon>Pleosporomycetidae</taxon>
        <taxon>Pleosporales</taxon>
        <taxon>Pleosporineae</taxon>
        <taxon>Phaeosphaeriaceae</taxon>
        <taxon>Ophiobolus</taxon>
    </lineage>
</organism>
<feature type="region of interest" description="Disordered" evidence="1">
    <location>
        <begin position="1"/>
        <end position="62"/>
    </location>
</feature>
<feature type="region of interest" description="Disordered" evidence="1">
    <location>
        <begin position="625"/>
        <end position="901"/>
    </location>
</feature>
<feature type="region of interest" description="Disordered" evidence="1">
    <location>
        <begin position="1163"/>
        <end position="1226"/>
    </location>
</feature>
<accession>A0A6A7A419</accession>
<feature type="compositionally biased region" description="Low complexity" evidence="1">
    <location>
        <begin position="1179"/>
        <end position="1190"/>
    </location>
</feature>
<dbReference type="EMBL" id="MU006224">
    <property type="protein sequence ID" value="KAF2827538.1"/>
    <property type="molecule type" value="Genomic_DNA"/>
</dbReference>
<feature type="compositionally biased region" description="Gly residues" evidence="1">
    <location>
        <begin position="247"/>
        <end position="260"/>
    </location>
</feature>
<feature type="compositionally biased region" description="Basic and acidic residues" evidence="1">
    <location>
        <begin position="157"/>
        <end position="169"/>
    </location>
</feature>
<feature type="compositionally biased region" description="Low complexity" evidence="1">
    <location>
        <begin position="1303"/>
        <end position="1321"/>
    </location>
</feature>
<feature type="compositionally biased region" description="Basic and acidic residues" evidence="1">
    <location>
        <begin position="680"/>
        <end position="690"/>
    </location>
</feature>
<feature type="region of interest" description="Disordered" evidence="1">
    <location>
        <begin position="1280"/>
        <end position="1334"/>
    </location>
</feature>
<dbReference type="OrthoDB" id="3922633at2759"/>
<dbReference type="Proteomes" id="UP000799424">
    <property type="component" value="Unassembled WGS sequence"/>
</dbReference>
<feature type="region of interest" description="Disordered" evidence="1">
    <location>
        <begin position="502"/>
        <end position="531"/>
    </location>
</feature>
<feature type="compositionally biased region" description="Polar residues" evidence="1">
    <location>
        <begin position="879"/>
        <end position="899"/>
    </location>
</feature>
<gene>
    <name evidence="2" type="ORF">CC86DRAFT_290743</name>
</gene>
<feature type="region of interest" description="Disordered" evidence="1">
    <location>
        <begin position="416"/>
        <end position="446"/>
    </location>
</feature>
<feature type="region of interest" description="Disordered" evidence="1">
    <location>
        <begin position="572"/>
        <end position="592"/>
    </location>
</feature>
<evidence type="ECO:0000313" key="3">
    <source>
        <dbReference type="Proteomes" id="UP000799424"/>
    </source>
</evidence>
<evidence type="ECO:0000256" key="1">
    <source>
        <dbReference type="SAM" id="MobiDB-lite"/>
    </source>
</evidence>
<reference evidence="2" key="1">
    <citation type="journal article" date="2020" name="Stud. Mycol.">
        <title>101 Dothideomycetes genomes: a test case for predicting lifestyles and emergence of pathogens.</title>
        <authorList>
            <person name="Haridas S."/>
            <person name="Albert R."/>
            <person name="Binder M."/>
            <person name="Bloem J."/>
            <person name="Labutti K."/>
            <person name="Salamov A."/>
            <person name="Andreopoulos B."/>
            <person name="Baker S."/>
            <person name="Barry K."/>
            <person name="Bills G."/>
            <person name="Bluhm B."/>
            <person name="Cannon C."/>
            <person name="Castanera R."/>
            <person name="Culley D."/>
            <person name="Daum C."/>
            <person name="Ezra D."/>
            <person name="Gonzalez J."/>
            <person name="Henrissat B."/>
            <person name="Kuo A."/>
            <person name="Liang C."/>
            <person name="Lipzen A."/>
            <person name="Lutzoni F."/>
            <person name="Magnuson J."/>
            <person name="Mondo S."/>
            <person name="Nolan M."/>
            <person name="Ohm R."/>
            <person name="Pangilinan J."/>
            <person name="Park H.-J."/>
            <person name="Ramirez L."/>
            <person name="Alfaro M."/>
            <person name="Sun H."/>
            <person name="Tritt A."/>
            <person name="Yoshinaga Y."/>
            <person name="Zwiers L.-H."/>
            <person name="Turgeon B."/>
            <person name="Goodwin S."/>
            <person name="Spatafora J."/>
            <person name="Crous P."/>
            <person name="Grigoriev I."/>
        </authorList>
    </citation>
    <scope>NUCLEOTIDE SEQUENCE</scope>
    <source>
        <strain evidence="2">CBS 113818</strain>
    </source>
</reference>
<feature type="compositionally biased region" description="Basic and acidic residues" evidence="1">
    <location>
        <begin position="914"/>
        <end position="924"/>
    </location>
</feature>
<feature type="compositionally biased region" description="Polar residues" evidence="1">
    <location>
        <begin position="141"/>
        <end position="154"/>
    </location>
</feature>
<feature type="compositionally biased region" description="Polar residues" evidence="1">
    <location>
        <begin position="12"/>
        <end position="27"/>
    </location>
</feature>
<protein>
    <submittedName>
        <fullName evidence="2">Uncharacterized protein</fullName>
    </submittedName>
</protein>
<feature type="compositionally biased region" description="Polar residues" evidence="1">
    <location>
        <begin position="1429"/>
        <end position="1438"/>
    </location>
</feature>
<evidence type="ECO:0000313" key="2">
    <source>
        <dbReference type="EMBL" id="KAF2827538.1"/>
    </source>
</evidence>
<feature type="region of interest" description="Disordered" evidence="1">
    <location>
        <begin position="1401"/>
        <end position="1445"/>
    </location>
</feature>
<sequence>MPSRDPNGPGSGRTSRASDMSSVSRMTNKYPGDAGGGGGGNPRHDLLSSAGPGIQSMLRTSTEMGNVVGLNGDLSGHGNAGRYPHRYGASSRLSIGSTVSNQSNFTYRNHRQHPSSSSAPRGSMQREPLPLANVPFIDTLSPATMNTAGSSSLAPNRGRDRDRDQDQDSQRSMSMTHSMPPQPPLRLSNMRSMGSLRGHDAHYRSNSPLPYPGRFAPQGHRAASPAWNNVPGQNPRRMQTYGGRGQPYTSGGGYSAGGPRPGNSVPSDASLANSERSHAIPRRKQSHRAMYVDDVPPLPPLEDRYYPWIEQDRMMNNHLMASGSSSSFNVRTDSDTPSSDLPLPLTPRDNMPTDAYGGYPNNQTRLGARTRATNEAVSSGPLYYDGSEQFEHEQYVNPEQHPIVTGFVAHLKTVPERTKSDSGPPYPAWKKGDPYITPPRIKHRSRGKVSLEAKGARVPHVAELPASPVVRRITRELVKEGLGPASTTGDVGSSLNSPDFQGNPAAIRSNRHPVTTGPIESETTDSYTLPTQMDNRRSTLSQVGSSVLDSETVDLARNTYIPALTGTIPFDELATEPEPVSASLESARKSTGDGMTELLEGYQHTDAKQEQENGLIDEAVQESNVPADTHSEAKPNYAQTSSDEQSFKSCTDVPEPVSPASPDMGKDKGGRSSKAATDNDDPRPVKEFDARPFPSDKGITTPGRSSSRVPSRLPSTSVAGVEPRTRTPDRPSSSPLRSFIRKGKALPREASRSFTASKLRRSSKPSMKQGSVSISGSSSTLGAAQQPHPVPPRESSASKEAQRQRGVGTFLMRFRRGKKMILEESVSVKDSVENLSSEPVVQDEDPIERDSPLPQGQDGLNTPEKAAVTPELVPKEQKSTPSLEFSSPSLQDNTTTNLRLSEYKYSYPPQRYLPDVKEDSHEDSSLNTSASNLKNSRFRFPLGGGRSIRLSFDFDDSLVPSRRSSTRSHRRSVFGDAKGLPRIEFSQPNLLEKFKDALGDMRFSRSLDLPDHEKDLLQRSVSAGHVHEYTPHFVNLNEVEHLRNSKGMIAFARLKHACPPGLMREIERLSIPSVTQLTQRFSEMLPSLSLGEYYTQREHGGASETADSVSAEFPEEQEIMEHALESIHEVHPPSQKRSSARLRPMRGSSALMVVDDDVFEELTSKEKERGGASAGGQVAEAPASGAGEAGTRVKGKSKVGPQTPTRQLSPIAELQPPSPAALRPRSYTAGNHHLRTSAETALSSRRSLRSFASTPTATVTSPWNFDENYPWATTTDPAVNISLHPPNAAKSSPRPGPSHLRNALSDATSSTFTASRTTTVSPAGNASSYNPNRPSHRLSIFGRSGDQAHAVGERYPTSALSPPTAIFRDNLSSCDISDDEDFISSRKTRLSLRKRFSSAARNSTILHTPPRVTRSKANPAELASPASAHENSSSTLQDRASEADAFTRTNRATYGAAEGMRPGLFRRQRLIKRFRKLLNKGTNLLDKAANLARKLTRTRR</sequence>
<feature type="compositionally biased region" description="Low complexity" evidence="1">
    <location>
        <begin position="766"/>
        <end position="782"/>
    </location>
</feature>
<feature type="compositionally biased region" description="Low complexity" evidence="1">
    <location>
        <begin position="700"/>
        <end position="717"/>
    </location>
</feature>
<feature type="region of interest" description="Disordered" evidence="1">
    <location>
        <begin position="141"/>
        <end position="209"/>
    </location>
</feature>
<feature type="compositionally biased region" description="Basic and acidic residues" evidence="1">
    <location>
        <begin position="820"/>
        <end position="832"/>
    </location>
</feature>
<proteinExistence type="predicted"/>
<name>A0A6A7A419_9PLEO</name>
<feature type="compositionally biased region" description="Polar residues" evidence="1">
    <location>
        <begin position="637"/>
        <end position="649"/>
    </location>
</feature>